<accession>A0A3P7KU62</accession>
<feature type="region of interest" description="Disordered" evidence="1">
    <location>
        <begin position="127"/>
        <end position="300"/>
    </location>
</feature>
<dbReference type="AlphaFoldDB" id="A0A3P7KU62"/>
<feature type="compositionally biased region" description="Polar residues" evidence="1">
    <location>
        <begin position="271"/>
        <end position="300"/>
    </location>
</feature>
<feature type="compositionally biased region" description="Polar residues" evidence="1">
    <location>
        <begin position="219"/>
        <end position="230"/>
    </location>
</feature>
<feature type="compositionally biased region" description="Polar residues" evidence="1">
    <location>
        <begin position="1"/>
        <end position="14"/>
    </location>
</feature>
<feature type="compositionally biased region" description="Polar residues" evidence="1">
    <location>
        <begin position="29"/>
        <end position="43"/>
    </location>
</feature>
<feature type="compositionally biased region" description="Basic and acidic residues" evidence="1">
    <location>
        <begin position="50"/>
        <end position="68"/>
    </location>
</feature>
<evidence type="ECO:0000313" key="3">
    <source>
        <dbReference type="Proteomes" id="UP000270094"/>
    </source>
</evidence>
<proteinExistence type="predicted"/>
<name>A0A3P7KU62_STRVU</name>
<feature type="non-terminal residue" evidence="2">
    <location>
        <position position="1"/>
    </location>
</feature>
<dbReference type="Proteomes" id="UP000270094">
    <property type="component" value="Unassembled WGS sequence"/>
</dbReference>
<feature type="region of interest" description="Disordered" evidence="1">
    <location>
        <begin position="1"/>
        <end position="106"/>
    </location>
</feature>
<protein>
    <submittedName>
        <fullName evidence="2">Uncharacterized protein</fullName>
    </submittedName>
</protein>
<keyword evidence="3" id="KW-1185">Reference proteome</keyword>
<sequence length="300" mass="32388">SRQTARTTAQSPQGPITRARSKELKSRTGVENATAHSNATAESHNIPIKNIEHGLRQLRLDTEPERVSRNRAPRTTTSSRSSGLGRIYPVRIGHERPQNSDSGSFLKNKAVPSAREFHQELLRRNSSLGSCERAASTPKDVHKQSTTDGLHAKAGPPSKRSDVVPMTCASNVTRPQRGASVRPTPRASSVTRPPPAPLVRPAPRASSVTRAPIAPHPSNIRSTARSSSVTRPAVRPPSVTRPHVRAPSVTRPQIPHSDANVRDVTRHGTLPRSSRAQVGRGSDTTSASNRTTRVSNFSVV</sequence>
<dbReference type="OrthoDB" id="5876275at2759"/>
<evidence type="ECO:0000256" key="1">
    <source>
        <dbReference type="SAM" id="MobiDB-lite"/>
    </source>
</evidence>
<reference evidence="2 3" key="1">
    <citation type="submission" date="2018-11" db="EMBL/GenBank/DDBJ databases">
        <authorList>
            <consortium name="Pathogen Informatics"/>
        </authorList>
    </citation>
    <scope>NUCLEOTIDE SEQUENCE [LARGE SCALE GENOMIC DNA]</scope>
</reference>
<feature type="compositionally biased region" description="Low complexity" evidence="1">
    <location>
        <begin position="73"/>
        <end position="82"/>
    </location>
</feature>
<dbReference type="EMBL" id="UYYB01018534">
    <property type="protein sequence ID" value="VDM71018.1"/>
    <property type="molecule type" value="Genomic_DNA"/>
</dbReference>
<organism evidence="2 3">
    <name type="scientific">Strongylus vulgaris</name>
    <name type="common">Blood worm</name>
    <dbReference type="NCBI Taxonomy" id="40348"/>
    <lineage>
        <taxon>Eukaryota</taxon>
        <taxon>Metazoa</taxon>
        <taxon>Ecdysozoa</taxon>
        <taxon>Nematoda</taxon>
        <taxon>Chromadorea</taxon>
        <taxon>Rhabditida</taxon>
        <taxon>Rhabditina</taxon>
        <taxon>Rhabditomorpha</taxon>
        <taxon>Strongyloidea</taxon>
        <taxon>Strongylidae</taxon>
        <taxon>Strongylus</taxon>
    </lineage>
</organism>
<gene>
    <name evidence="2" type="ORF">SVUK_LOCUS6016</name>
</gene>
<evidence type="ECO:0000313" key="2">
    <source>
        <dbReference type="EMBL" id="VDM71018.1"/>
    </source>
</evidence>